<accession>A0A080YYB7</accession>
<organism evidence="2 3">
    <name type="scientific">Phytophthora nicotianae P1976</name>
    <dbReference type="NCBI Taxonomy" id="1317066"/>
    <lineage>
        <taxon>Eukaryota</taxon>
        <taxon>Sar</taxon>
        <taxon>Stramenopiles</taxon>
        <taxon>Oomycota</taxon>
        <taxon>Peronosporomycetes</taxon>
        <taxon>Peronosporales</taxon>
        <taxon>Peronosporaceae</taxon>
        <taxon>Phytophthora</taxon>
    </lineage>
</organism>
<dbReference type="EMBL" id="ANJA01004117">
    <property type="protein sequence ID" value="ETO59378.1"/>
    <property type="molecule type" value="Genomic_DNA"/>
</dbReference>
<feature type="compositionally biased region" description="Polar residues" evidence="1">
    <location>
        <begin position="148"/>
        <end position="157"/>
    </location>
</feature>
<proteinExistence type="predicted"/>
<comment type="caution">
    <text evidence="2">The sequence shown here is derived from an EMBL/GenBank/DDBJ whole genome shotgun (WGS) entry which is preliminary data.</text>
</comment>
<name>A0A080YYB7_PHYNI</name>
<evidence type="ECO:0000313" key="2">
    <source>
        <dbReference type="EMBL" id="ETO59378.1"/>
    </source>
</evidence>
<feature type="compositionally biased region" description="Basic and acidic residues" evidence="1">
    <location>
        <begin position="171"/>
        <end position="181"/>
    </location>
</feature>
<protein>
    <submittedName>
        <fullName evidence="2">Uncharacterized protein</fullName>
    </submittedName>
</protein>
<feature type="compositionally biased region" description="Basic and acidic residues" evidence="1">
    <location>
        <begin position="136"/>
        <end position="147"/>
    </location>
</feature>
<dbReference type="PANTHER" id="PTHR34415">
    <property type="entry name" value="INTEGRASE CATALYTIC DOMAIN-CONTAINING PROTEIN"/>
    <property type="match status" value="1"/>
</dbReference>
<evidence type="ECO:0000256" key="1">
    <source>
        <dbReference type="SAM" id="MobiDB-lite"/>
    </source>
</evidence>
<gene>
    <name evidence="2" type="ORF">F444_22255</name>
</gene>
<evidence type="ECO:0000313" key="3">
    <source>
        <dbReference type="Proteomes" id="UP000028582"/>
    </source>
</evidence>
<dbReference type="AlphaFoldDB" id="A0A080YYB7"/>
<feature type="region of interest" description="Disordered" evidence="1">
    <location>
        <begin position="134"/>
        <end position="157"/>
    </location>
</feature>
<reference evidence="2 3" key="1">
    <citation type="submission" date="2013-11" db="EMBL/GenBank/DDBJ databases">
        <title>The Genome Sequence of Phytophthora parasitica P1976.</title>
        <authorList>
            <consortium name="The Broad Institute Genomics Platform"/>
            <person name="Russ C."/>
            <person name="Tyler B."/>
            <person name="Panabieres F."/>
            <person name="Shan W."/>
            <person name="Tripathy S."/>
            <person name="Grunwald N."/>
            <person name="Machado M."/>
            <person name="Johnson C.S."/>
            <person name="Walker B."/>
            <person name="Young S."/>
            <person name="Zeng Q."/>
            <person name="Gargeya S."/>
            <person name="Fitzgerald M."/>
            <person name="Haas B."/>
            <person name="Abouelleil A."/>
            <person name="Allen A.W."/>
            <person name="Alvarado L."/>
            <person name="Arachchi H.M."/>
            <person name="Berlin A.M."/>
            <person name="Chapman S.B."/>
            <person name="Gainer-Dewar J."/>
            <person name="Goldberg J."/>
            <person name="Griggs A."/>
            <person name="Gujja S."/>
            <person name="Hansen M."/>
            <person name="Howarth C."/>
            <person name="Imamovic A."/>
            <person name="Ireland A."/>
            <person name="Larimer J."/>
            <person name="McCowan C."/>
            <person name="Murphy C."/>
            <person name="Pearson M."/>
            <person name="Poon T.W."/>
            <person name="Priest M."/>
            <person name="Roberts A."/>
            <person name="Saif S."/>
            <person name="Shea T."/>
            <person name="Sisk P."/>
            <person name="Sykes S."/>
            <person name="Wortman J."/>
            <person name="Nusbaum C."/>
            <person name="Birren B."/>
        </authorList>
    </citation>
    <scope>NUCLEOTIDE SEQUENCE [LARGE SCALE GENOMIC DNA]</scope>
    <source>
        <strain evidence="2 3">P1976</strain>
    </source>
</reference>
<sequence length="196" mass="22728">MERFDHVDYKFIVKGHTNNSCYRGFGHTPTLRFTCCDVFKKYKEALTELYKRFEGIQQYKIFSVDADLCRKMAEHVDVLPASPPNAEKIGQTYMSIRSYVPTEFQNDPRYVMPTAKHAKATKQARLAHRAAVAVAAKDEDRRGRTENASDTEQSLQTSPRFWKEKVFYWSKESDRSKEKIPAKTTAPKAKKRKTAY</sequence>
<feature type="region of interest" description="Disordered" evidence="1">
    <location>
        <begin position="171"/>
        <end position="196"/>
    </location>
</feature>
<dbReference type="PANTHER" id="PTHR34415:SF1">
    <property type="entry name" value="INTEGRASE CATALYTIC DOMAIN-CONTAINING PROTEIN"/>
    <property type="match status" value="1"/>
</dbReference>
<dbReference type="Proteomes" id="UP000028582">
    <property type="component" value="Unassembled WGS sequence"/>
</dbReference>